<dbReference type="KEGG" id="lcre:Pla8534_22360"/>
<feature type="transmembrane region" description="Helical" evidence="14">
    <location>
        <begin position="40"/>
        <end position="58"/>
    </location>
</feature>
<evidence type="ECO:0000256" key="6">
    <source>
        <dbReference type="ARBA" id="ARBA00022847"/>
    </source>
</evidence>
<evidence type="ECO:0000256" key="1">
    <source>
        <dbReference type="ARBA" id="ARBA00004651"/>
    </source>
</evidence>
<keyword evidence="9" id="KW-0406">Ion transport</keyword>
<feature type="transmembrane region" description="Helical" evidence="14">
    <location>
        <begin position="12"/>
        <end position="31"/>
    </location>
</feature>
<feature type="transmembrane region" description="Helical" evidence="14">
    <location>
        <begin position="125"/>
        <end position="145"/>
    </location>
</feature>
<dbReference type="GO" id="GO:0006814">
    <property type="term" value="P:sodium ion transport"/>
    <property type="evidence" value="ECO:0007669"/>
    <property type="project" value="UniProtKB-KW"/>
</dbReference>
<feature type="transmembrane region" description="Helical" evidence="14">
    <location>
        <begin position="78"/>
        <end position="98"/>
    </location>
</feature>
<dbReference type="OrthoDB" id="9810181at2"/>
<sequence length="498" mass="53851">MSHLPFSTIELTFIAIYLLSLVGIGVLGLLARRDNSLQDFYLAGPGIGFWVLLLTLYATQYSGNTLFGFSGAAYQRGFLWLVSIQFMIMMVITFLTYAPTLHYHAKRRGYITPTDYIQDRFQSPLVSLTASMIMIVALANYLLAQLKAMGSALQGFAGDNPQDQYQAYVFGVLVLALVIVVYETLGGFRAVAWTDVLQGSVLVLGFSVLVILVVQRYGSLESATRILQETAPQKTAPPDGYGVMTWISWIVLVGIGGGLYPQAIQRMFAARDARTLRRSFLVMAFMPLTTTLVVTLFGVIAAAYVPGDDAGARDEILTVVCSQVHAESVLGAWLVTILFAGILAALMSTADSVLLCISSMLVKDFYARLRPEASDRELTRTGKLCSWVLIAVMALLAIAAYDFTLVKLLKIKFEILIQIAPAFILGVHWPGLQKRALLAGIAAGLLVAAPWAITAAVADVPGMWLGVHAGAWGLLANLAVLGAVSGWQSVRAPRDLAA</sequence>
<comment type="catalytic activity">
    <reaction evidence="12">
        <text>L-proline(in) + Na(+)(in) = L-proline(out) + Na(+)(out)</text>
        <dbReference type="Rhea" id="RHEA:28967"/>
        <dbReference type="ChEBI" id="CHEBI:29101"/>
        <dbReference type="ChEBI" id="CHEBI:60039"/>
    </reaction>
</comment>
<evidence type="ECO:0000256" key="8">
    <source>
        <dbReference type="ARBA" id="ARBA00023053"/>
    </source>
</evidence>
<dbReference type="InterPro" id="IPR001734">
    <property type="entry name" value="Na/solute_symporter"/>
</dbReference>
<dbReference type="Gene3D" id="1.20.1730.10">
    <property type="entry name" value="Sodium/glucose cotransporter"/>
    <property type="match status" value="1"/>
</dbReference>
<dbReference type="PANTHER" id="PTHR48086:SF3">
    <property type="entry name" value="SODIUM_PROLINE SYMPORTER"/>
    <property type="match status" value="1"/>
</dbReference>
<protein>
    <submittedName>
        <fullName evidence="15">Sodium/pantothenate symporter</fullName>
    </submittedName>
</protein>
<evidence type="ECO:0000256" key="11">
    <source>
        <dbReference type="ARBA" id="ARBA00023201"/>
    </source>
</evidence>
<keyword evidence="5 14" id="KW-0812">Transmembrane</keyword>
<dbReference type="InterPro" id="IPR038377">
    <property type="entry name" value="Na/Glc_symporter_sf"/>
</dbReference>
<dbReference type="RefSeq" id="WP_145052866.1">
    <property type="nucleotide sequence ID" value="NZ_CP036433.1"/>
</dbReference>
<keyword evidence="7 14" id="KW-1133">Transmembrane helix</keyword>
<dbReference type="AlphaFoldDB" id="A0A518DRH4"/>
<dbReference type="Pfam" id="PF00474">
    <property type="entry name" value="SSF"/>
    <property type="match status" value="1"/>
</dbReference>
<evidence type="ECO:0000256" key="13">
    <source>
        <dbReference type="RuleBase" id="RU362091"/>
    </source>
</evidence>
<name>A0A518DRH4_9BACT</name>
<keyword evidence="10 14" id="KW-0472">Membrane</keyword>
<dbReference type="Proteomes" id="UP000317648">
    <property type="component" value="Chromosome"/>
</dbReference>
<feature type="transmembrane region" description="Helical" evidence="14">
    <location>
        <begin position="463"/>
        <end position="484"/>
    </location>
</feature>
<evidence type="ECO:0000256" key="7">
    <source>
        <dbReference type="ARBA" id="ARBA00022989"/>
    </source>
</evidence>
<dbReference type="CDD" id="cd10322">
    <property type="entry name" value="SLC5sbd"/>
    <property type="match status" value="1"/>
</dbReference>
<evidence type="ECO:0000313" key="16">
    <source>
        <dbReference type="Proteomes" id="UP000317648"/>
    </source>
</evidence>
<dbReference type="GO" id="GO:0015293">
    <property type="term" value="F:symporter activity"/>
    <property type="evidence" value="ECO:0007669"/>
    <property type="project" value="UniProtKB-KW"/>
</dbReference>
<keyword evidence="16" id="KW-1185">Reference proteome</keyword>
<feature type="transmembrane region" description="Helical" evidence="14">
    <location>
        <begin position="332"/>
        <end position="363"/>
    </location>
</feature>
<keyword evidence="6" id="KW-0769">Symport</keyword>
<comment type="similarity">
    <text evidence="2 13">Belongs to the sodium:solute symporter (SSF) (TC 2.A.21) family.</text>
</comment>
<accession>A0A518DRH4</accession>
<gene>
    <name evidence="15" type="primary">panF_2</name>
    <name evidence="15" type="ORF">Pla8534_22360</name>
</gene>
<reference evidence="15 16" key="1">
    <citation type="submission" date="2019-02" db="EMBL/GenBank/DDBJ databases">
        <title>Deep-cultivation of Planctomycetes and their phenomic and genomic characterization uncovers novel biology.</title>
        <authorList>
            <person name="Wiegand S."/>
            <person name="Jogler M."/>
            <person name="Boedeker C."/>
            <person name="Pinto D."/>
            <person name="Vollmers J."/>
            <person name="Rivas-Marin E."/>
            <person name="Kohn T."/>
            <person name="Peeters S.H."/>
            <person name="Heuer A."/>
            <person name="Rast P."/>
            <person name="Oberbeckmann S."/>
            <person name="Bunk B."/>
            <person name="Jeske O."/>
            <person name="Meyerdierks A."/>
            <person name="Storesund J.E."/>
            <person name="Kallscheuer N."/>
            <person name="Luecker S."/>
            <person name="Lage O.M."/>
            <person name="Pohl T."/>
            <person name="Merkel B.J."/>
            <person name="Hornburger P."/>
            <person name="Mueller R.-W."/>
            <person name="Bruemmer F."/>
            <person name="Labrenz M."/>
            <person name="Spormann A.M."/>
            <person name="Op den Camp H."/>
            <person name="Overmann J."/>
            <person name="Amann R."/>
            <person name="Jetten M.S.M."/>
            <person name="Mascher T."/>
            <person name="Medema M.H."/>
            <person name="Devos D.P."/>
            <person name="Kaster A.-K."/>
            <person name="Ovreas L."/>
            <person name="Rohde M."/>
            <person name="Galperin M.Y."/>
            <person name="Jogler C."/>
        </authorList>
    </citation>
    <scope>NUCLEOTIDE SEQUENCE [LARGE SCALE GENOMIC DNA]</scope>
    <source>
        <strain evidence="15 16">Pla85_3_4</strain>
    </source>
</reference>
<evidence type="ECO:0000256" key="3">
    <source>
        <dbReference type="ARBA" id="ARBA00022448"/>
    </source>
</evidence>
<dbReference type="EMBL" id="CP036433">
    <property type="protein sequence ID" value="QDU94445.1"/>
    <property type="molecule type" value="Genomic_DNA"/>
</dbReference>
<organism evidence="15 16">
    <name type="scientific">Lignipirellula cremea</name>
    <dbReference type="NCBI Taxonomy" id="2528010"/>
    <lineage>
        <taxon>Bacteria</taxon>
        <taxon>Pseudomonadati</taxon>
        <taxon>Planctomycetota</taxon>
        <taxon>Planctomycetia</taxon>
        <taxon>Pirellulales</taxon>
        <taxon>Pirellulaceae</taxon>
        <taxon>Lignipirellula</taxon>
    </lineage>
</organism>
<feature type="transmembrane region" description="Helical" evidence="14">
    <location>
        <begin position="384"/>
        <end position="405"/>
    </location>
</feature>
<feature type="transmembrane region" description="Helical" evidence="14">
    <location>
        <begin position="165"/>
        <end position="185"/>
    </location>
</feature>
<evidence type="ECO:0000256" key="9">
    <source>
        <dbReference type="ARBA" id="ARBA00023065"/>
    </source>
</evidence>
<feature type="transmembrane region" description="Helical" evidence="14">
    <location>
        <begin position="197"/>
        <end position="217"/>
    </location>
</feature>
<proteinExistence type="inferred from homology"/>
<feature type="transmembrane region" description="Helical" evidence="14">
    <location>
        <begin position="280"/>
        <end position="305"/>
    </location>
</feature>
<feature type="transmembrane region" description="Helical" evidence="14">
    <location>
        <begin position="436"/>
        <end position="457"/>
    </location>
</feature>
<evidence type="ECO:0000256" key="4">
    <source>
        <dbReference type="ARBA" id="ARBA00022475"/>
    </source>
</evidence>
<dbReference type="InterPro" id="IPR050277">
    <property type="entry name" value="Sodium:Solute_Symporter"/>
</dbReference>
<evidence type="ECO:0000313" key="15">
    <source>
        <dbReference type="EMBL" id="QDU94445.1"/>
    </source>
</evidence>
<evidence type="ECO:0000256" key="12">
    <source>
        <dbReference type="ARBA" id="ARBA00033708"/>
    </source>
</evidence>
<dbReference type="PANTHER" id="PTHR48086">
    <property type="entry name" value="SODIUM/PROLINE SYMPORTER-RELATED"/>
    <property type="match status" value="1"/>
</dbReference>
<comment type="subcellular location">
    <subcellularLocation>
        <location evidence="1">Cell membrane</location>
        <topology evidence="1">Multi-pass membrane protein</topology>
    </subcellularLocation>
</comment>
<dbReference type="GO" id="GO:0005886">
    <property type="term" value="C:plasma membrane"/>
    <property type="evidence" value="ECO:0007669"/>
    <property type="project" value="UniProtKB-SubCell"/>
</dbReference>
<evidence type="ECO:0000256" key="5">
    <source>
        <dbReference type="ARBA" id="ARBA00022692"/>
    </source>
</evidence>
<keyword evidence="8" id="KW-0915">Sodium</keyword>
<keyword evidence="4" id="KW-1003">Cell membrane</keyword>
<dbReference type="PROSITE" id="PS50283">
    <property type="entry name" value="NA_SOLUT_SYMP_3"/>
    <property type="match status" value="1"/>
</dbReference>
<feature type="transmembrane region" description="Helical" evidence="14">
    <location>
        <begin position="241"/>
        <end position="260"/>
    </location>
</feature>
<evidence type="ECO:0000256" key="14">
    <source>
        <dbReference type="SAM" id="Phobius"/>
    </source>
</evidence>
<keyword evidence="11" id="KW-0739">Sodium transport</keyword>
<evidence type="ECO:0000256" key="10">
    <source>
        <dbReference type="ARBA" id="ARBA00023136"/>
    </source>
</evidence>
<keyword evidence="3" id="KW-0813">Transport</keyword>
<evidence type="ECO:0000256" key="2">
    <source>
        <dbReference type="ARBA" id="ARBA00006434"/>
    </source>
</evidence>
<feature type="transmembrane region" description="Helical" evidence="14">
    <location>
        <begin position="411"/>
        <end position="429"/>
    </location>
</feature>